<dbReference type="Proteomes" id="UP000739538">
    <property type="component" value="Unassembled WGS sequence"/>
</dbReference>
<protein>
    <submittedName>
        <fullName evidence="2">ABC-2 family transporter protein</fullName>
    </submittedName>
</protein>
<dbReference type="Pfam" id="PF06182">
    <property type="entry name" value="ABC2_membrane_6"/>
    <property type="match status" value="1"/>
</dbReference>
<evidence type="ECO:0000313" key="2">
    <source>
        <dbReference type="EMBL" id="MCA9757311.1"/>
    </source>
</evidence>
<comment type="caution">
    <text evidence="2">The sequence shown here is derived from an EMBL/GenBank/DDBJ whole genome shotgun (WGS) entry which is preliminary data.</text>
</comment>
<feature type="transmembrane region" description="Helical" evidence="1">
    <location>
        <begin position="130"/>
        <end position="148"/>
    </location>
</feature>
<dbReference type="PANTHER" id="PTHR36832:SF1">
    <property type="entry name" value="SLR1174 PROTEIN"/>
    <property type="match status" value="1"/>
</dbReference>
<dbReference type="PANTHER" id="PTHR36832">
    <property type="entry name" value="SLR1174 PROTEIN-RELATED"/>
    <property type="match status" value="1"/>
</dbReference>
<evidence type="ECO:0000256" key="1">
    <source>
        <dbReference type="SAM" id="Phobius"/>
    </source>
</evidence>
<reference evidence="2" key="1">
    <citation type="submission" date="2020-04" db="EMBL/GenBank/DDBJ databases">
        <authorList>
            <person name="Zhang T."/>
        </authorList>
    </citation>
    <scope>NUCLEOTIDE SEQUENCE</scope>
    <source>
        <strain evidence="2">HKST-UBA02</strain>
    </source>
</reference>
<reference evidence="2" key="2">
    <citation type="journal article" date="2021" name="Microbiome">
        <title>Successional dynamics and alternative stable states in a saline activated sludge microbial community over 9 years.</title>
        <authorList>
            <person name="Wang Y."/>
            <person name="Ye J."/>
            <person name="Ju F."/>
            <person name="Liu L."/>
            <person name="Boyd J.A."/>
            <person name="Deng Y."/>
            <person name="Parks D.H."/>
            <person name="Jiang X."/>
            <person name="Yin X."/>
            <person name="Woodcroft B.J."/>
            <person name="Tyson G.W."/>
            <person name="Hugenholtz P."/>
            <person name="Polz M.F."/>
            <person name="Zhang T."/>
        </authorList>
    </citation>
    <scope>NUCLEOTIDE SEQUENCE</scope>
    <source>
        <strain evidence="2">HKST-UBA02</strain>
    </source>
</reference>
<keyword evidence="1" id="KW-0472">Membrane</keyword>
<dbReference type="AlphaFoldDB" id="A0A956SED0"/>
<keyword evidence="1" id="KW-1133">Transmembrane helix</keyword>
<keyword evidence="1" id="KW-0812">Transmembrane</keyword>
<feature type="transmembrane region" description="Helical" evidence="1">
    <location>
        <begin position="250"/>
        <end position="268"/>
    </location>
</feature>
<feature type="transmembrane region" description="Helical" evidence="1">
    <location>
        <begin position="37"/>
        <end position="56"/>
    </location>
</feature>
<dbReference type="EMBL" id="JAGQHS010000093">
    <property type="protein sequence ID" value="MCA9757311.1"/>
    <property type="molecule type" value="Genomic_DNA"/>
</dbReference>
<name>A0A956SED0_UNCEI</name>
<accession>A0A956SED0</accession>
<dbReference type="InterPro" id="IPR010390">
    <property type="entry name" value="ABC-2_transporter-like"/>
</dbReference>
<feature type="transmembrane region" description="Helical" evidence="1">
    <location>
        <begin position="160"/>
        <end position="186"/>
    </location>
</feature>
<proteinExistence type="predicted"/>
<feature type="transmembrane region" description="Helical" evidence="1">
    <location>
        <begin position="76"/>
        <end position="95"/>
    </location>
</feature>
<organism evidence="2 3">
    <name type="scientific">Eiseniibacteriota bacterium</name>
    <dbReference type="NCBI Taxonomy" id="2212470"/>
    <lineage>
        <taxon>Bacteria</taxon>
        <taxon>Candidatus Eiseniibacteriota</taxon>
    </lineage>
</organism>
<feature type="transmembrane region" description="Helical" evidence="1">
    <location>
        <begin position="207"/>
        <end position="230"/>
    </location>
</feature>
<evidence type="ECO:0000313" key="3">
    <source>
        <dbReference type="Proteomes" id="UP000739538"/>
    </source>
</evidence>
<gene>
    <name evidence="2" type="ORF">KDA27_16015</name>
</gene>
<sequence>MLVPTFTWGAVMHWLRTLQAYPAFLRISLLSNLQYRASGAIWMIGSILEPVVYLTVWSTVARSQGGSVGGYTPEEFAAYYMTLLLVNHLTFTWVMHEFQYRVQYGHFSFALLRPIHPIHEDIALNLSFKAVQLAVILPALILLGLAFHPRFDLDPLSVALFLPALAMGFLLRFLFEWTLAMAAFWTTRVTAINQSYFSVQMLLSGRVAPISLLPSWVAAAAGFLPFYYASGFPVEVALGRLSTDQVLRGFGIQLVWITVAAAIISLVWRRSARKFTAVGS</sequence>